<dbReference type="AlphaFoldDB" id="A9VEH3"/>
<protein>
    <submittedName>
        <fullName evidence="1">Uncharacterized protein</fullName>
    </submittedName>
</protein>
<dbReference type="RefSeq" id="XP_001751120.1">
    <property type="nucleotide sequence ID" value="XM_001751068.1"/>
</dbReference>
<sequence>MWLLLLEQSAVDNLVEDGIRAHGSKLAIGLLQDSVVDGAKGMSNRLGHGVVGNVVKDLVQGNLRTSSGGGGALRRVSIRRSSRVAGRTLAWAQDLTEVLLDAVDGGKKLTRPTIGVSDALRGRQRLGELTLGEG</sequence>
<gene>
    <name evidence="1" type="ORF">MONBRDRAFT_13169</name>
</gene>
<dbReference type="Proteomes" id="UP000001357">
    <property type="component" value="Unassembled WGS sequence"/>
</dbReference>
<name>A9VEH3_MONBE</name>
<evidence type="ECO:0000313" key="2">
    <source>
        <dbReference type="Proteomes" id="UP000001357"/>
    </source>
</evidence>
<dbReference type="KEGG" id="mbr:MONBRDRAFT_13169"/>
<dbReference type="EMBL" id="CH991654">
    <property type="protein sequence ID" value="EDQ84068.1"/>
    <property type="molecule type" value="Genomic_DNA"/>
</dbReference>
<reference evidence="1 2" key="1">
    <citation type="journal article" date="2008" name="Nature">
        <title>The genome of the choanoflagellate Monosiga brevicollis and the origin of metazoans.</title>
        <authorList>
            <consortium name="JGI Sequencing"/>
            <person name="King N."/>
            <person name="Westbrook M.J."/>
            <person name="Young S.L."/>
            <person name="Kuo A."/>
            <person name="Abedin M."/>
            <person name="Chapman J."/>
            <person name="Fairclough S."/>
            <person name="Hellsten U."/>
            <person name="Isogai Y."/>
            <person name="Letunic I."/>
            <person name="Marr M."/>
            <person name="Pincus D."/>
            <person name="Putnam N."/>
            <person name="Rokas A."/>
            <person name="Wright K.J."/>
            <person name="Zuzow R."/>
            <person name="Dirks W."/>
            <person name="Good M."/>
            <person name="Goodstein D."/>
            <person name="Lemons D."/>
            <person name="Li W."/>
            <person name="Lyons J.B."/>
            <person name="Morris A."/>
            <person name="Nichols S."/>
            <person name="Richter D.J."/>
            <person name="Salamov A."/>
            <person name="Bork P."/>
            <person name="Lim W.A."/>
            <person name="Manning G."/>
            <person name="Miller W.T."/>
            <person name="McGinnis W."/>
            <person name="Shapiro H."/>
            <person name="Tjian R."/>
            <person name="Grigoriev I.V."/>
            <person name="Rokhsar D."/>
        </authorList>
    </citation>
    <scope>NUCLEOTIDE SEQUENCE [LARGE SCALE GENOMIC DNA]</scope>
    <source>
        <strain evidence="2">MX1 / ATCC 50154</strain>
    </source>
</reference>
<organism evidence="1 2">
    <name type="scientific">Monosiga brevicollis</name>
    <name type="common">Choanoflagellate</name>
    <dbReference type="NCBI Taxonomy" id="81824"/>
    <lineage>
        <taxon>Eukaryota</taxon>
        <taxon>Choanoflagellata</taxon>
        <taxon>Craspedida</taxon>
        <taxon>Salpingoecidae</taxon>
        <taxon>Monosiga</taxon>
    </lineage>
</organism>
<dbReference type="InParanoid" id="A9VEH3"/>
<accession>A9VEH3</accession>
<keyword evidence="2" id="KW-1185">Reference proteome</keyword>
<dbReference type="GeneID" id="5896381"/>
<proteinExistence type="predicted"/>
<evidence type="ECO:0000313" key="1">
    <source>
        <dbReference type="EMBL" id="EDQ84068.1"/>
    </source>
</evidence>